<dbReference type="GO" id="GO:0045735">
    <property type="term" value="F:nutrient reservoir activity"/>
    <property type="evidence" value="ECO:0007669"/>
    <property type="project" value="UniProtKB-KW"/>
</dbReference>
<keyword evidence="1" id="KW-0758">Storage protein</keyword>
<sequence length="670" mass="77236">MASKRRNMPCENKEQSLKAEEGVQTPKHVLENKKQEMTEIEHVGQSRYSDIVSMFREKRFQPYISPQDLNEYNEIVEKTKLDSEEHFNLWDPKTRQKTIDVINYLFSIKSNYTTSLVLTMMKRVFQKDQYHYILGVTQAHKAGTRHYYPTSYQAMPNNFVPSTVMKKLFESVEPTTVDVPVYTSDGLEYFREDVGLNHFYYISHILWPVWMERSLYNLTEWTRRGEMIFFIHQQLLARYNLEMISQGKQPVPPLNWSNPTLVNYTSRLADWAGDNLVNRPSSTPLANLSGWQNTVDTYNRVAEAVKAGILIGKAPEKLNLKELDSARSISALADVMYNSSSSYNPEYYGSLYDSMVSLFSEAGKSKKGESGEIENPMTALRDPAYFIILDSIVSLMHEYKKTHFKPYTLEDLNFDGVKIVSLEAVEVSTYFDAYEFDASGGLQRWKQGYVDRKWKVRVHRLDHSPIRVRMALENSRTETLGAIVRLYLGPDLDQEDVEVARKMFVELDRFPIRLGPGQTVITRNETDFANIVDDATHEDYSKGPASERFAGGPWSQNFFTYPKFPPGNTDAHNTGSTTSEEMSTLLDRRRRLAIPRGTKDGVRLTVYAIVTPYEGSPLHHDHEKDGWCGVQEVDDGLPMGFPFDRPVSNYHQWLVDNYMTTNITVRHRTD</sequence>
<feature type="domain" description="Hemocyanin middle" evidence="3">
    <location>
        <begin position="158"/>
        <end position="395"/>
    </location>
</feature>
<dbReference type="PANTHER" id="PTHR11511:SF5">
    <property type="entry name" value="FAT-BODY PROTEIN 1-RELATED"/>
    <property type="match status" value="1"/>
</dbReference>
<evidence type="ECO:0000259" key="4">
    <source>
        <dbReference type="Pfam" id="PF03723"/>
    </source>
</evidence>
<dbReference type="SUPFAM" id="SSF48056">
    <property type="entry name" value="Di-copper centre-containing domain"/>
    <property type="match status" value="1"/>
</dbReference>
<gene>
    <name evidence="5" type="ORF">AAG570_002590</name>
</gene>
<evidence type="ECO:0000256" key="2">
    <source>
        <dbReference type="SAM" id="MobiDB-lite"/>
    </source>
</evidence>
<dbReference type="InterPro" id="IPR013788">
    <property type="entry name" value="Hemocyanin/hexamerin"/>
</dbReference>
<evidence type="ECO:0000256" key="1">
    <source>
        <dbReference type="ARBA" id="ARBA00022761"/>
    </source>
</evidence>
<reference evidence="5 6" key="1">
    <citation type="submission" date="2024-07" db="EMBL/GenBank/DDBJ databases">
        <title>Chromosome-level genome assembly of the water stick insect Ranatra chinensis (Heteroptera: Nepidae).</title>
        <authorList>
            <person name="Liu X."/>
        </authorList>
    </citation>
    <scope>NUCLEOTIDE SEQUENCE [LARGE SCALE GENOMIC DNA]</scope>
    <source>
        <strain evidence="5">Cailab_2021Rc</strain>
        <tissue evidence="5">Muscle</tissue>
    </source>
</reference>
<dbReference type="PRINTS" id="PR00187">
    <property type="entry name" value="HAEMOCYANIN"/>
</dbReference>
<keyword evidence="6" id="KW-1185">Reference proteome</keyword>
<dbReference type="SUPFAM" id="SSF81296">
    <property type="entry name" value="E set domains"/>
    <property type="match status" value="1"/>
</dbReference>
<name>A0ABD0Y816_9HEMI</name>
<evidence type="ECO:0000259" key="3">
    <source>
        <dbReference type="Pfam" id="PF00372"/>
    </source>
</evidence>
<evidence type="ECO:0000313" key="5">
    <source>
        <dbReference type="EMBL" id="KAL1123513.1"/>
    </source>
</evidence>
<dbReference type="EMBL" id="JBFDAA010000012">
    <property type="protein sequence ID" value="KAL1123513.1"/>
    <property type="molecule type" value="Genomic_DNA"/>
</dbReference>
<dbReference type="Proteomes" id="UP001558652">
    <property type="component" value="Unassembled WGS sequence"/>
</dbReference>
<comment type="caution">
    <text evidence="5">The sequence shown here is derived from an EMBL/GenBank/DDBJ whole genome shotgun (WGS) entry which is preliminary data.</text>
</comment>
<dbReference type="GO" id="GO:0005615">
    <property type="term" value="C:extracellular space"/>
    <property type="evidence" value="ECO:0007669"/>
    <property type="project" value="UniProtKB-ARBA"/>
</dbReference>
<dbReference type="InterPro" id="IPR037020">
    <property type="entry name" value="Hemocyanin_C_sf"/>
</dbReference>
<evidence type="ECO:0000313" key="6">
    <source>
        <dbReference type="Proteomes" id="UP001558652"/>
    </source>
</evidence>
<feature type="domain" description="Hemocyanin C-terminal" evidence="4">
    <location>
        <begin position="406"/>
        <end position="537"/>
    </location>
</feature>
<dbReference type="PANTHER" id="PTHR11511">
    <property type="entry name" value="LARVAL STORAGE PROTEIN/PHENOLOXIDASE"/>
    <property type="match status" value="1"/>
</dbReference>
<organism evidence="5 6">
    <name type="scientific">Ranatra chinensis</name>
    <dbReference type="NCBI Taxonomy" id="642074"/>
    <lineage>
        <taxon>Eukaryota</taxon>
        <taxon>Metazoa</taxon>
        <taxon>Ecdysozoa</taxon>
        <taxon>Arthropoda</taxon>
        <taxon>Hexapoda</taxon>
        <taxon>Insecta</taxon>
        <taxon>Pterygota</taxon>
        <taxon>Neoptera</taxon>
        <taxon>Paraneoptera</taxon>
        <taxon>Hemiptera</taxon>
        <taxon>Heteroptera</taxon>
        <taxon>Panheteroptera</taxon>
        <taxon>Nepomorpha</taxon>
        <taxon>Nepidae</taxon>
        <taxon>Ranatrinae</taxon>
        <taxon>Ranatra</taxon>
    </lineage>
</organism>
<proteinExistence type="predicted"/>
<dbReference type="PROSITE" id="PS00210">
    <property type="entry name" value="HEMOCYANIN_2"/>
    <property type="match status" value="1"/>
</dbReference>
<dbReference type="PROSITE" id="PS00209">
    <property type="entry name" value="HEMOCYANIN_1"/>
    <property type="match status" value="1"/>
</dbReference>
<accession>A0ABD0Y816</accession>
<feature type="compositionally biased region" description="Basic and acidic residues" evidence="2">
    <location>
        <begin position="11"/>
        <end position="21"/>
    </location>
</feature>
<feature type="domain" description="Hemocyanin C-terminal" evidence="4">
    <location>
        <begin position="590"/>
        <end position="667"/>
    </location>
</feature>
<protein>
    <submittedName>
        <fullName evidence="5">Uncharacterized protein</fullName>
    </submittedName>
</protein>
<dbReference type="AlphaFoldDB" id="A0ABD0Y816"/>
<dbReference type="InterPro" id="IPR000896">
    <property type="entry name" value="Hemocyanin/hexamerin_mid_dom"/>
</dbReference>
<dbReference type="Pfam" id="PF03723">
    <property type="entry name" value="Hemocyanin_C"/>
    <property type="match status" value="2"/>
</dbReference>
<dbReference type="Pfam" id="PF00372">
    <property type="entry name" value="Hemocyanin_M"/>
    <property type="match status" value="1"/>
</dbReference>
<dbReference type="InterPro" id="IPR005203">
    <property type="entry name" value="Hemocyanin_C"/>
</dbReference>
<feature type="region of interest" description="Disordered" evidence="2">
    <location>
        <begin position="1"/>
        <end position="27"/>
    </location>
</feature>
<dbReference type="Gene3D" id="1.10.1280.10">
    <property type="entry name" value="Di-copper center containing domain from catechol oxidase"/>
    <property type="match status" value="1"/>
</dbReference>
<dbReference type="InterPro" id="IPR014756">
    <property type="entry name" value="Ig_E-set"/>
</dbReference>
<dbReference type="Gene3D" id="2.60.40.1520">
    <property type="entry name" value="Hemocyanin, C-terminal domain"/>
    <property type="match status" value="1"/>
</dbReference>
<dbReference type="InterPro" id="IPR008922">
    <property type="entry name" value="Di-copper_centre_dom_sf"/>
</dbReference>